<dbReference type="OrthoDB" id="5522667at2"/>
<protein>
    <submittedName>
        <fullName evidence="3">Stigma-specific protein, Stig1</fullName>
    </submittedName>
</protein>
<dbReference type="Pfam" id="PF04885">
    <property type="entry name" value="Stig1"/>
    <property type="match status" value="1"/>
</dbReference>
<dbReference type="STRING" id="1334629.MFUL124B02_38035"/>
<evidence type="ECO:0000313" key="3">
    <source>
        <dbReference type="EMBL" id="SEU00816.1"/>
    </source>
</evidence>
<evidence type="ECO:0000313" key="4">
    <source>
        <dbReference type="Proteomes" id="UP000183760"/>
    </source>
</evidence>
<organism evidence="2 5">
    <name type="scientific">Myxococcus fulvus</name>
    <dbReference type="NCBI Taxonomy" id="33"/>
    <lineage>
        <taxon>Bacteria</taxon>
        <taxon>Pseudomonadati</taxon>
        <taxon>Myxococcota</taxon>
        <taxon>Myxococcia</taxon>
        <taxon>Myxococcales</taxon>
        <taxon>Cystobacterineae</taxon>
        <taxon>Myxococcaceae</taxon>
        <taxon>Myxococcus</taxon>
    </lineage>
</organism>
<dbReference type="EMBL" id="BJXR01000020">
    <property type="protein sequence ID" value="GEN07049.1"/>
    <property type="molecule type" value="Genomic_DNA"/>
</dbReference>
<proteinExistence type="predicted"/>
<sequence>MLHFVEPRWLTLSLLCVVALVLTGCPDEGVVCTSGLVVCDDTCVDTRGDTAHCGACGTTCSTGEVCQDGACGCRAGTESCGGACVDTATDVSHCGACGSACAAGQVCESSTCREGCSEGLLRCSGACVDGQTDALHCGACGNVCPDAQSCRAGRCTYDVVAACFTNGQLVGLQAGTDQLGPRREFGAGIQALASWDGFVLGADMTNGKLLQAPGGSLGALVEEDSLGVVSGSPNDILVDPPHVYVIDSVNNTLQVLRRDGVAHGNGLGLRTVGQLNLGPNTSPQALARFGDLLYIPLFGTGSSNFQHGNAVARVDISDPTQPRKVDTLSLTGLDLKPFDSSGSMPLPFSVTATRTHVYVALTNLNPANDYRPNGPGMLARIDPATGAVSAIDLGKERCLNAGYVEAVGDQLVVACIGEAIYDTANGYIATSVRSTGLVLVKNDVPVASYALNPGCQPGAPGCMLSVASRFAVSKGAVYLADTNAGRVFVVEVGDGTLTERRGYSTPTAKGPALEACPVDPRRPVSNAIDVTALH</sequence>
<dbReference type="Proteomes" id="UP000321514">
    <property type="component" value="Unassembled WGS sequence"/>
</dbReference>
<dbReference type="PANTHER" id="PTHR33227:SF48">
    <property type="entry name" value="STIGMA-SPECIFIC STIG1-LIKE PROTEIN 4"/>
    <property type="match status" value="1"/>
</dbReference>
<comment type="caution">
    <text evidence="2">The sequence shown here is derived from an EMBL/GenBank/DDBJ whole genome shotgun (WGS) entry which is preliminary data.</text>
</comment>
<dbReference type="SUPFAM" id="SSF75011">
    <property type="entry name" value="3-carboxy-cis,cis-mucoante lactonizing enzyme"/>
    <property type="match status" value="1"/>
</dbReference>
<reference evidence="2 5" key="2">
    <citation type="submission" date="2019-07" db="EMBL/GenBank/DDBJ databases">
        <title>Whole genome shotgun sequence of Myxococcus fulvus NBRC 100333.</title>
        <authorList>
            <person name="Hosoyama A."/>
            <person name="Uohara A."/>
            <person name="Ohji S."/>
            <person name="Ichikawa N."/>
        </authorList>
    </citation>
    <scope>NUCLEOTIDE SEQUENCE [LARGE SCALE GENOMIC DNA]</scope>
    <source>
        <strain evidence="2 5">NBRC 100333</strain>
    </source>
</reference>
<dbReference type="EMBL" id="FOIB01000004">
    <property type="protein sequence ID" value="SEU00816.1"/>
    <property type="molecule type" value="Genomic_DNA"/>
</dbReference>
<dbReference type="PANTHER" id="PTHR33227">
    <property type="entry name" value="STIGMA-SPECIFIC STIG1-LIKE PROTEIN 3"/>
    <property type="match status" value="1"/>
</dbReference>
<evidence type="ECO:0000313" key="2">
    <source>
        <dbReference type="EMBL" id="GEN07049.1"/>
    </source>
</evidence>
<dbReference type="InterPro" id="IPR006969">
    <property type="entry name" value="Stig-like"/>
</dbReference>
<evidence type="ECO:0000256" key="1">
    <source>
        <dbReference type="ARBA" id="ARBA00022729"/>
    </source>
</evidence>
<dbReference type="Proteomes" id="UP000183760">
    <property type="component" value="Unassembled WGS sequence"/>
</dbReference>
<keyword evidence="1" id="KW-0732">Signal</keyword>
<name>A0A511SYU6_MYXFU</name>
<reference evidence="3 4" key="1">
    <citation type="submission" date="2016-10" db="EMBL/GenBank/DDBJ databases">
        <authorList>
            <person name="Varghese N."/>
            <person name="Submissions S."/>
        </authorList>
    </citation>
    <scope>NUCLEOTIDE SEQUENCE [LARGE SCALE GENOMIC DNA]</scope>
    <source>
        <strain evidence="3 4">DSM 16525</strain>
    </source>
</reference>
<accession>A0A511SYU6</accession>
<dbReference type="NCBIfam" id="NF041328">
    <property type="entry name" value="C_rich_MXAN6577"/>
    <property type="match status" value="1"/>
</dbReference>
<dbReference type="RefSeq" id="WP_074954463.1">
    <property type="nucleotide sequence ID" value="NZ_BJXR01000020.1"/>
</dbReference>
<dbReference type="AlphaFoldDB" id="A0A511SYU6"/>
<evidence type="ECO:0000313" key="5">
    <source>
        <dbReference type="Proteomes" id="UP000321514"/>
    </source>
</evidence>
<keyword evidence="4" id="KW-1185">Reference proteome</keyword>
<gene>
    <name evidence="2" type="ORF">MFU01_20860</name>
    <name evidence="3" type="ORF">SAMN05443572_104326</name>
</gene>